<keyword evidence="1" id="KW-0805">Transcription regulation</keyword>
<gene>
    <name evidence="5" type="ORF">ACFO8Q_01950</name>
</gene>
<evidence type="ECO:0000259" key="4">
    <source>
        <dbReference type="PROSITE" id="PS50995"/>
    </source>
</evidence>
<accession>A0ABV9PYP6</accession>
<evidence type="ECO:0000256" key="2">
    <source>
        <dbReference type="ARBA" id="ARBA00023125"/>
    </source>
</evidence>
<sequence length="146" mass="16894">MGSESKLRELEEVFSQVKRKITMEWNKHLEPGISGSQVWMLHILEEKGSQKVSELAEALEISLPAVTGLSDKLIASGYAQRERSEEDRRIVLLHITDKGKEMLKSIREQRRLMMKKHYEGLSDEDLDHLIRIYHQVLKNIQSKGAE</sequence>
<dbReference type="InterPro" id="IPR036388">
    <property type="entry name" value="WH-like_DNA-bd_sf"/>
</dbReference>
<reference evidence="6" key="1">
    <citation type="journal article" date="2019" name="Int. J. Syst. Evol. Microbiol.">
        <title>The Global Catalogue of Microorganisms (GCM) 10K type strain sequencing project: providing services to taxonomists for standard genome sequencing and annotation.</title>
        <authorList>
            <consortium name="The Broad Institute Genomics Platform"/>
            <consortium name="The Broad Institute Genome Sequencing Center for Infectious Disease"/>
            <person name="Wu L."/>
            <person name="Ma J."/>
        </authorList>
    </citation>
    <scope>NUCLEOTIDE SEQUENCE [LARGE SCALE GENOMIC DNA]</scope>
    <source>
        <strain evidence="6">WYCCWR 12678</strain>
    </source>
</reference>
<dbReference type="InterPro" id="IPR036390">
    <property type="entry name" value="WH_DNA-bd_sf"/>
</dbReference>
<dbReference type="PRINTS" id="PR00598">
    <property type="entry name" value="HTHMARR"/>
</dbReference>
<dbReference type="RefSeq" id="WP_380023897.1">
    <property type="nucleotide sequence ID" value="NZ_JBHSHC010000014.1"/>
</dbReference>
<name>A0ABV9PYP6_9BACL</name>
<dbReference type="Proteomes" id="UP001596002">
    <property type="component" value="Unassembled WGS sequence"/>
</dbReference>
<keyword evidence="2" id="KW-0238">DNA-binding</keyword>
<feature type="domain" description="HTH marR-type" evidence="4">
    <location>
        <begin position="3"/>
        <end position="138"/>
    </location>
</feature>
<dbReference type="SMART" id="SM00347">
    <property type="entry name" value="HTH_MARR"/>
    <property type="match status" value="1"/>
</dbReference>
<dbReference type="EMBL" id="JBHSHC010000014">
    <property type="protein sequence ID" value="MFC4766162.1"/>
    <property type="molecule type" value="Genomic_DNA"/>
</dbReference>
<evidence type="ECO:0000256" key="3">
    <source>
        <dbReference type="ARBA" id="ARBA00023163"/>
    </source>
</evidence>
<keyword evidence="6" id="KW-1185">Reference proteome</keyword>
<evidence type="ECO:0000313" key="5">
    <source>
        <dbReference type="EMBL" id="MFC4766162.1"/>
    </source>
</evidence>
<dbReference type="PANTHER" id="PTHR42756">
    <property type="entry name" value="TRANSCRIPTIONAL REGULATOR, MARR"/>
    <property type="match status" value="1"/>
</dbReference>
<protein>
    <submittedName>
        <fullName evidence="5">MarR family winged helix-turn-helix transcriptional regulator</fullName>
    </submittedName>
</protein>
<evidence type="ECO:0000313" key="6">
    <source>
        <dbReference type="Proteomes" id="UP001596002"/>
    </source>
</evidence>
<comment type="caution">
    <text evidence="5">The sequence shown here is derived from an EMBL/GenBank/DDBJ whole genome shotgun (WGS) entry which is preliminary data.</text>
</comment>
<dbReference type="SUPFAM" id="SSF46785">
    <property type="entry name" value="Winged helix' DNA-binding domain"/>
    <property type="match status" value="1"/>
</dbReference>
<dbReference type="PANTHER" id="PTHR42756:SF1">
    <property type="entry name" value="TRANSCRIPTIONAL REPRESSOR OF EMRAB OPERON"/>
    <property type="match status" value="1"/>
</dbReference>
<proteinExistence type="predicted"/>
<dbReference type="Pfam" id="PF01047">
    <property type="entry name" value="MarR"/>
    <property type="match status" value="1"/>
</dbReference>
<evidence type="ECO:0000256" key="1">
    <source>
        <dbReference type="ARBA" id="ARBA00023015"/>
    </source>
</evidence>
<keyword evidence="3" id="KW-0804">Transcription</keyword>
<dbReference type="PROSITE" id="PS50995">
    <property type="entry name" value="HTH_MARR_2"/>
    <property type="match status" value="1"/>
</dbReference>
<organism evidence="5 6">
    <name type="scientific">Effusibacillus consociatus</name>
    <dbReference type="NCBI Taxonomy" id="1117041"/>
    <lineage>
        <taxon>Bacteria</taxon>
        <taxon>Bacillati</taxon>
        <taxon>Bacillota</taxon>
        <taxon>Bacilli</taxon>
        <taxon>Bacillales</taxon>
        <taxon>Alicyclobacillaceae</taxon>
        <taxon>Effusibacillus</taxon>
    </lineage>
</organism>
<dbReference type="Gene3D" id="1.10.10.10">
    <property type="entry name" value="Winged helix-like DNA-binding domain superfamily/Winged helix DNA-binding domain"/>
    <property type="match status" value="1"/>
</dbReference>
<dbReference type="InterPro" id="IPR000835">
    <property type="entry name" value="HTH_MarR-typ"/>
</dbReference>